<organism evidence="2 3">
    <name type="scientific">Candidatus Spechtbacteria bacterium SB0662_bin_43</name>
    <dbReference type="NCBI Taxonomy" id="2604897"/>
    <lineage>
        <taxon>Bacteria</taxon>
        <taxon>Candidatus Spechtiibacteriota</taxon>
    </lineage>
</organism>
<evidence type="ECO:0000313" key="2">
    <source>
        <dbReference type="EMBL" id="MYE38135.1"/>
    </source>
</evidence>
<gene>
    <name evidence="2" type="ORF">F4X82_01270</name>
</gene>
<keyword evidence="1" id="KW-0175">Coiled coil</keyword>
<dbReference type="Proteomes" id="UP000449092">
    <property type="component" value="Unassembled WGS sequence"/>
</dbReference>
<evidence type="ECO:0000256" key="1">
    <source>
        <dbReference type="SAM" id="Coils"/>
    </source>
</evidence>
<dbReference type="EMBL" id="VXOY01000010">
    <property type="protein sequence ID" value="MYE38135.1"/>
    <property type="molecule type" value="Genomic_DNA"/>
</dbReference>
<feature type="coiled-coil region" evidence="1">
    <location>
        <begin position="12"/>
        <end position="43"/>
    </location>
</feature>
<evidence type="ECO:0000313" key="3">
    <source>
        <dbReference type="Proteomes" id="UP000449092"/>
    </source>
</evidence>
<sequence length="230" mass="26187">MYNTPKYEQEFLKQQAENNALVRDQLEQKNKDMMQKIHTFCERSGFDFDDVVKKINSDVMFASTFATDPAKQNLFEKLAGEYIQGIDFISDFKKLPSSGTNALYIVSGSLLGGDDLSRSGGSIEAKSIDFSWKYKDKQFYAFHKYTRQSGGAQDNQYNDMKAFIRNANSSTNQNYYFMAIADGEYFNTQNGKAGVSKIENLKNMANNSMGVYAVRIEELYDVLKTICNVF</sequence>
<proteinExistence type="predicted"/>
<accession>A0A845D9S0</accession>
<reference evidence="2 3" key="1">
    <citation type="submission" date="2019-09" db="EMBL/GenBank/DDBJ databases">
        <title>Characterisation of the sponge microbiome using genome-centric metagenomics.</title>
        <authorList>
            <person name="Engelberts J.P."/>
            <person name="Robbins S.J."/>
            <person name="De Goeij J.M."/>
            <person name="Aranda M."/>
            <person name="Bell S.C."/>
            <person name="Webster N.S."/>
        </authorList>
    </citation>
    <scope>NUCLEOTIDE SEQUENCE [LARGE SCALE GENOMIC DNA]</scope>
    <source>
        <strain evidence="2">SB0662_bin_43</strain>
    </source>
</reference>
<evidence type="ECO:0008006" key="4">
    <source>
        <dbReference type="Google" id="ProtNLM"/>
    </source>
</evidence>
<name>A0A845D9S0_9BACT</name>
<protein>
    <recommendedName>
        <fullName evidence="4">Restriction endonuclease</fullName>
    </recommendedName>
</protein>
<comment type="caution">
    <text evidence="2">The sequence shown here is derived from an EMBL/GenBank/DDBJ whole genome shotgun (WGS) entry which is preliminary data.</text>
</comment>
<dbReference type="AlphaFoldDB" id="A0A845D9S0"/>